<dbReference type="AlphaFoldDB" id="A0A918H853"/>
<dbReference type="Proteomes" id="UP000619486">
    <property type="component" value="Unassembled WGS sequence"/>
</dbReference>
<evidence type="ECO:0000313" key="2">
    <source>
        <dbReference type="EMBL" id="GGT43439.1"/>
    </source>
</evidence>
<evidence type="ECO:0008006" key="4">
    <source>
        <dbReference type="Google" id="ProtNLM"/>
    </source>
</evidence>
<keyword evidence="1" id="KW-0732">Signal</keyword>
<dbReference type="PROSITE" id="PS51257">
    <property type="entry name" value="PROKAR_LIPOPROTEIN"/>
    <property type="match status" value="1"/>
</dbReference>
<dbReference type="RefSeq" id="WP_189203038.1">
    <property type="nucleotide sequence ID" value="NZ_BMQQ01000016.1"/>
</dbReference>
<gene>
    <name evidence="2" type="ORF">GCM10014713_41420</name>
</gene>
<accession>A0A918H853</accession>
<dbReference type="EMBL" id="BMQQ01000016">
    <property type="protein sequence ID" value="GGT43439.1"/>
    <property type="molecule type" value="Genomic_DNA"/>
</dbReference>
<evidence type="ECO:0000256" key="1">
    <source>
        <dbReference type="SAM" id="SignalP"/>
    </source>
</evidence>
<proteinExistence type="predicted"/>
<reference evidence="2" key="1">
    <citation type="journal article" date="2014" name="Int. J. Syst. Evol. Microbiol.">
        <title>Complete genome sequence of Corynebacterium casei LMG S-19264T (=DSM 44701T), isolated from a smear-ripened cheese.</title>
        <authorList>
            <consortium name="US DOE Joint Genome Institute (JGI-PGF)"/>
            <person name="Walter F."/>
            <person name="Albersmeier A."/>
            <person name="Kalinowski J."/>
            <person name="Ruckert C."/>
        </authorList>
    </citation>
    <scope>NUCLEOTIDE SEQUENCE</scope>
    <source>
        <strain evidence="2">JCM 3172</strain>
    </source>
</reference>
<name>A0A918H853_9ACTN</name>
<sequence>MRTPTILAAAAAAALIALTGCSDPDADHAGMSDEGTTPPPYTVIKDTNKLGELLVPNATKDSATAALNDWIGRNIRDRDTFTAQVVRTRDAGTIVCRATYYADQKTADVHTNGTVTSGSWPHTTMECPDPTAP</sequence>
<organism evidence="2 3">
    <name type="scientific">Streptomyces purpureus</name>
    <dbReference type="NCBI Taxonomy" id="1951"/>
    <lineage>
        <taxon>Bacteria</taxon>
        <taxon>Bacillati</taxon>
        <taxon>Actinomycetota</taxon>
        <taxon>Actinomycetes</taxon>
        <taxon>Kitasatosporales</taxon>
        <taxon>Streptomycetaceae</taxon>
        <taxon>Streptomyces</taxon>
    </lineage>
</organism>
<feature type="signal peptide" evidence="1">
    <location>
        <begin position="1"/>
        <end position="22"/>
    </location>
</feature>
<evidence type="ECO:0000313" key="3">
    <source>
        <dbReference type="Proteomes" id="UP000619486"/>
    </source>
</evidence>
<comment type="caution">
    <text evidence="2">The sequence shown here is derived from an EMBL/GenBank/DDBJ whole genome shotgun (WGS) entry which is preliminary data.</text>
</comment>
<keyword evidence="3" id="KW-1185">Reference proteome</keyword>
<reference evidence="2" key="2">
    <citation type="submission" date="2020-09" db="EMBL/GenBank/DDBJ databases">
        <authorList>
            <person name="Sun Q."/>
            <person name="Ohkuma M."/>
        </authorList>
    </citation>
    <scope>NUCLEOTIDE SEQUENCE</scope>
    <source>
        <strain evidence="2">JCM 3172</strain>
    </source>
</reference>
<feature type="chain" id="PRO_5038570499" description="Lipoprotein" evidence="1">
    <location>
        <begin position="23"/>
        <end position="133"/>
    </location>
</feature>
<protein>
    <recommendedName>
        <fullName evidence="4">Lipoprotein</fullName>
    </recommendedName>
</protein>